<dbReference type="SUPFAM" id="SSF54909">
    <property type="entry name" value="Dimeric alpha+beta barrel"/>
    <property type="match status" value="1"/>
</dbReference>
<keyword evidence="3" id="KW-1185">Reference proteome</keyword>
<dbReference type="Pfam" id="PF03992">
    <property type="entry name" value="ABM"/>
    <property type="match status" value="1"/>
</dbReference>
<sequence>MINRLVKMEFLPDQVHSFRELFARQQQQIRNFPGCLHLELWEHPASGNTFFTFSKWESEEALEIYRKSDLFRQTWAQTKVLFAAKPAAWSVIPAAILE</sequence>
<evidence type="ECO:0000313" key="3">
    <source>
        <dbReference type="Proteomes" id="UP000184420"/>
    </source>
</evidence>
<dbReference type="InterPro" id="IPR011008">
    <property type="entry name" value="Dimeric_a/b-barrel"/>
</dbReference>
<dbReference type="STRING" id="1419482.SAMN05444266_112114"/>
<organism evidence="2 3">
    <name type="scientific">Chitinophaga jiangningensis</name>
    <dbReference type="NCBI Taxonomy" id="1419482"/>
    <lineage>
        <taxon>Bacteria</taxon>
        <taxon>Pseudomonadati</taxon>
        <taxon>Bacteroidota</taxon>
        <taxon>Chitinophagia</taxon>
        <taxon>Chitinophagales</taxon>
        <taxon>Chitinophagaceae</taxon>
        <taxon>Chitinophaga</taxon>
    </lineage>
</organism>
<evidence type="ECO:0000313" key="2">
    <source>
        <dbReference type="EMBL" id="SHM86687.1"/>
    </source>
</evidence>
<name>A0A1M7M7I7_9BACT</name>
<dbReference type="RefSeq" id="WP_073087133.1">
    <property type="nucleotide sequence ID" value="NZ_FRBL01000012.1"/>
</dbReference>
<dbReference type="InterPro" id="IPR007138">
    <property type="entry name" value="ABM_dom"/>
</dbReference>
<dbReference type="AlphaFoldDB" id="A0A1M7M7I7"/>
<feature type="domain" description="ABM" evidence="1">
    <location>
        <begin position="2"/>
        <end position="92"/>
    </location>
</feature>
<dbReference type="OrthoDB" id="1120859at2"/>
<dbReference type="EMBL" id="FRBL01000012">
    <property type="protein sequence ID" value="SHM86687.1"/>
    <property type="molecule type" value="Genomic_DNA"/>
</dbReference>
<proteinExistence type="predicted"/>
<accession>A0A1M7M7I7</accession>
<evidence type="ECO:0000259" key="1">
    <source>
        <dbReference type="PROSITE" id="PS51725"/>
    </source>
</evidence>
<gene>
    <name evidence="2" type="ORF">SAMN05444266_112114</name>
</gene>
<dbReference type="PROSITE" id="PS51725">
    <property type="entry name" value="ABM"/>
    <property type="match status" value="1"/>
</dbReference>
<reference evidence="2 3" key="1">
    <citation type="submission" date="2016-11" db="EMBL/GenBank/DDBJ databases">
        <authorList>
            <person name="Jaros S."/>
            <person name="Januszkiewicz K."/>
            <person name="Wedrychowicz H."/>
        </authorList>
    </citation>
    <scope>NUCLEOTIDE SEQUENCE [LARGE SCALE GENOMIC DNA]</scope>
    <source>
        <strain evidence="2 3">DSM 27406</strain>
    </source>
</reference>
<dbReference type="Gene3D" id="3.30.70.100">
    <property type="match status" value="1"/>
</dbReference>
<dbReference type="Proteomes" id="UP000184420">
    <property type="component" value="Unassembled WGS sequence"/>
</dbReference>
<protein>
    <recommendedName>
        <fullName evidence="1">ABM domain-containing protein</fullName>
    </recommendedName>
</protein>